<evidence type="ECO:0000313" key="2">
    <source>
        <dbReference type="Proteomes" id="UP001154420"/>
    </source>
</evidence>
<reference evidence="1" key="1">
    <citation type="submission" date="2018-09" db="EMBL/GenBank/DDBJ databases">
        <title>Murine metabolic-syndrome-specific gut microbial biobank.</title>
        <authorList>
            <person name="Liu C."/>
        </authorList>
    </citation>
    <scope>NUCLEOTIDE SEQUENCE</scope>
    <source>
        <strain evidence="1">D42-62</strain>
    </source>
</reference>
<organism evidence="1 2">
    <name type="scientific">Parablautia muri</name>
    <dbReference type="NCBI Taxonomy" id="2320879"/>
    <lineage>
        <taxon>Bacteria</taxon>
        <taxon>Bacillati</taxon>
        <taxon>Bacillota</taxon>
        <taxon>Clostridia</taxon>
        <taxon>Lachnospirales</taxon>
        <taxon>Lachnospiraceae</taxon>
        <taxon>Parablautia</taxon>
    </lineage>
</organism>
<name>A0A9X5GRI8_9FIRM</name>
<proteinExistence type="predicted"/>
<accession>A0A9X5GRI8</accession>
<dbReference type="EMBL" id="QZDT01000006">
    <property type="protein sequence ID" value="NBJ92231.1"/>
    <property type="molecule type" value="Genomic_DNA"/>
</dbReference>
<comment type="caution">
    <text evidence="1">The sequence shown here is derived from an EMBL/GenBank/DDBJ whole genome shotgun (WGS) entry which is preliminary data.</text>
</comment>
<dbReference type="AlphaFoldDB" id="A0A9X5GRI8"/>
<evidence type="ECO:0000313" key="1">
    <source>
        <dbReference type="EMBL" id="NBJ92231.1"/>
    </source>
</evidence>
<sequence>MIIIDIEIKDRNRLKEFFQNFHNKAEDIAFSIIQRIPEKLLPHWLMNWLDHYLDKRISELKQESTKMTWHNMYLQSATNEIHNRQQDTKKAPSDD</sequence>
<protein>
    <submittedName>
        <fullName evidence="1">Uncharacterized protein</fullName>
    </submittedName>
</protein>
<keyword evidence="2" id="KW-1185">Reference proteome</keyword>
<dbReference type="Proteomes" id="UP001154420">
    <property type="component" value="Unassembled WGS sequence"/>
</dbReference>
<gene>
    <name evidence="1" type="ORF">D5281_06390</name>
</gene>